<dbReference type="InterPro" id="IPR001841">
    <property type="entry name" value="Znf_RING"/>
</dbReference>
<evidence type="ECO:0000256" key="9">
    <source>
        <dbReference type="ARBA" id="ARBA00022786"/>
    </source>
</evidence>
<dbReference type="KEGG" id="soe:110779914"/>
<evidence type="ECO:0000259" key="17">
    <source>
        <dbReference type="PROSITE" id="PS50089"/>
    </source>
</evidence>
<proteinExistence type="inferred from homology"/>
<dbReference type="RefSeq" id="XP_021840054.1">
    <property type="nucleotide sequence ID" value="XM_021984362.2"/>
</dbReference>
<dbReference type="AlphaFoldDB" id="A0A9R0JME9"/>
<keyword evidence="7" id="KW-0479">Metal-binding</keyword>
<keyword evidence="11 16" id="KW-1133">Transmembrane helix</keyword>
<evidence type="ECO:0000313" key="18">
    <source>
        <dbReference type="Proteomes" id="UP000813463"/>
    </source>
</evidence>
<dbReference type="InterPro" id="IPR013083">
    <property type="entry name" value="Znf_RING/FYVE/PHD"/>
</dbReference>
<evidence type="ECO:0000256" key="5">
    <source>
        <dbReference type="ARBA" id="ARBA00022679"/>
    </source>
</evidence>
<dbReference type="SMART" id="SM01197">
    <property type="entry name" value="FANCL_C"/>
    <property type="match status" value="1"/>
</dbReference>
<comment type="similarity">
    <text evidence="13">Belongs to the RING-type zinc finger family. ATL subfamily.</text>
</comment>
<dbReference type="FunFam" id="3.30.40.10:FF:000187">
    <property type="entry name" value="E3 ubiquitin-protein ligase ATL6"/>
    <property type="match status" value="1"/>
</dbReference>
<evidence type="ECO:0000256" key="13">
    <source>
        <dbReference type="ARBA" id="ARBA00024209"/>
    </source>
</evidence>
<evidence type="ECO:0000256" key="1">
    <source>
        <dbReference type="ARBA" id="ARBA00000900"/>
    </source>
</evidence>
<sequence>MASLHKTHRKLLLANTTISSTTVQTCLDFCDAGKNTTSSPYSGFCPVACLAICPSLCHYPLTNPILPEFPPDFRGPKLNKHHDLSPLLISMLILLAITFLLITFYILYTRIYFNFYAPNSNSFLQSRSRRTRVVSDSLDEEHGRGRMVVFNPFWYIPTVGLPSAVIHSIAVHKYGKEMEETDCAVCLAEFEQGDELRVLPKCSHAFHVPCIDTWLSSHTTCPLCRAPIVTPDHHNHDHDQKMENTSSSLPSLDEATEDNSPVEALRINIASGAERVDENNLDESMENNTPNKDEENLREISKGSCSQRWSLERGAANLLSRSLSCSGKIFSSSSNTRPSPNS</sequence>
<dbReference type="GO" id="GO:0016567">
    <property type="term" value="P:protein ubiquitination"/>
    <property type="evidence" value="ECO:0000318"/>
    <property type="project" value="GO_Central"/>
</dbReference>
<keyword evidence="9" id="KW-0833">Ubl conjugation pathway</keyword>
<keyword evidence="5" id="KW-0808">Transferase</keyword>
<keyword evidence="8 14" id="KW-0863">Zinc-finger</keyword>
<keyword evidence="6 16" id="KW-0812">Transmembrane</keyword>
<evidence type="ECO:0000256" key="6">
    <source>
        <dbReference type="ARBA" id="ARBA00022692"/>
    </source>
</evidence>
<evidence type="ECO:0000256" key="7">
    <source>
        <dbReference type="ARBA" id="ARBA00022723"/>
    </source>
</evidence>
<feature type="transmembrane region" description="Helical" evidence="16">
    <location>
        <begin position="87"/>
        <end position="108"/>
    </location>
</feature>
<dbReference type="GeneID" id="110779914"/>
<feature type="domain" description="RING-type" evidence="17">
    <location>
        <begin position="183"/>
        <end position="225"/>
    </location>
</feature>
<evidence type="ECO:0000256" key="10">
    <source>
        <dbReference type="ARBA" id="ARBA00022833"/>
    </source>
</evidence>
<evidence type="ECO:0000256" key="12">
    <source>
        <dbReference type="ARBA" id="ARBA00023136"/>
    </source>
</evidence>
<dbReference type="CDD" id="cd16461">
    <property type="entry name" value="RING-H2_EL5-like"/>
    <property type="match status" value="1"/>
</dbReference>
<keyword evidence="18" id="KW-1185">Reference proteome</keyword>
<protein>
    <recommendedName>
        <fullName evidence="4">RING-type E3 ubiquitin transferase</fullName>
        <ecNumber evidence="4">2.3.2.27</ecNumber>
    </recommendedName>
</protein>
<evidence type="ECO:0000256" key="14">
    <source>
        <dbReference type="PROSITE-ProRule" id="PRU00175"/>
    </source>
</evidence>
<evidence type="ECO:0000256" key="15">
    <source>
        <dbReference type="SAM" id="MobiDB-lite"/>
    </source>
</evidence>
<evidence type="ECO:0000256" key="4">
    <source>
        <dbReference type="ARBA" id="ARBA00012483"/>
    </source>
</evidence>
<evidence type="ECO:0000256" key="3">
    <source>
        <dbReference type="ARBA" id="ARBA00004906"/>
    </source>
</evidence>
<name>A0A9R0JME9_SPIOL</name>
<comment type="pathway">
    <text evidence="3">Protein modification; protein ubiquitination.</text>
</comment>
<dbReference type="Proteomes" id="UP000813463">
    <property type="component" value="Chromosome 4"/>
</dbReference>
<dbReference type="SUPFAM" id="SSF57850">
    <property type="entry name" value="RING/U-box"/>
    <property type="match status" value="1"/>
</dbReference>
<evidence type="ECO:0000256" key="2">
    <source>
        <dbReference type="ARBA" id="ARBA00004167"/>
    </source>
</evidence>
<keyword evidence="12 16" id="KW-0472">Membrane</keyword>
<evidence type="ECO:0000313" key="19">
    <source>
        <dbReference type="RefSeq" id="XP_021840054.1"/>
    </source>
</evidence>
<gene>
    <name evidence="19" type="primary">LOC110779914</name>
</gene>
<dbReference type="InterPro" id="IPR044600">
    <property type="entry name" value="ATL1/ATL16-like"/>
</dbReference>
<dbReference type="Pfam" id="PF13639">
    <property type="entry name" value="zf-RING_2"/>
    <property type="match status" value="1"/>
</dbReference>
<evidence type="ECO:0000256" key="16">
    <source>
        <dbReference type="SAM" id="Phobius"/>
    </source>
</evidence>
<dbReference type="PANTHER" id="PTHR46913:SF1">
    <property type="entry name" value="RING-H2 FINGER PROTEIN ATL16"/>
    <property type="match status" value="1"/>
</dbReference>
<comment type="subcellular location">
    <subcellularLocation>
        <location evidence="2">Membrane</location>
        <topology evidence="2">Single-pass membrane protein</topology>
    </subcellularLocation>
</comment>
<dbReference type="GO" id="GO:0016020">
    <property type="term" value="C:membrane"/>
    <property type="evidence" value="ECO:0007669"/>
    <property type="project" value="UniProtKB-SubCell"/>
</dbReference>
<reference evidence="19" key="2">
    <citation type="submission" date="2025-08" db="UniProtKB">
        <authorList>
            <consortium name="RefSeq"/>
        </authorList>
    </citation>
    <scope>IDENTIFICATION</scope>
    <source>
        <tissue evidence="19">Leaf</tissue>
    </source>
</reference>
<dbReference type="PANTHER" id="PTHR46913">
    <property type="entry name" value="RING-H2 FINGER PROTEIN ATL16"/>
    <property type="match status" value="1"/>
</dbReference>
<keyword evidence="10" id="KW-0862">Zinc</keyword>
<accession>A0A9R0JME9</accession>
<feature type="region of interest" description="Disordered" evidence="15">
    <location>
        <begin position="273"/>
        <end position="304"/>
    </location>
</feature>
<evidence type="ECO:0000256" key="11">
    <source>
        <dbReference type="ARBA" id="ARBA00022989"/>
    </source>
</evidence>
<dbReference type="EC" id="2.3.2.27" evidence="4"/>
<dbReference type="GO" id="GO:0061630">
    <property type="term" value="F:ubiquitin protein ligase activity"/>
    <property type="evidence" value="ECO:0007669"/>
    <property type="project" value="UniProtKB-EC"/>
</dbReference>
<organism evidence="18 19">
    <name type="scientific">Spinacia oleracea</name>
    <name type="common">Spinach</name>
    <dbReference type="NCBI Taxonomy" id="3562"/>
    <lineage>
        <taxon>Eukaryota</taxon>
        <taxon>Viridiplantae</taxon>
        <taxon>Streptophyta</taxon>
        <taxon>Embryophyta</taxon>
        <taxon>Tracheophyta</taxon>
        <taxon>Spermatophyta</taxon>
        <taxon>Magnoliopsida</taxon>
        <taxon>eudicotyledons</taxon>
        <taxon>Gunneridae</taxon>
        <taxon>Pentapetalae</taxon>
        <taxon>Caryophyllales</taxon>
        <taxon>Chenopodiaceae</taxon>
        <taxon>Chenopodioideae</taxon>
        <taxon>Anserineae</taxon>
        <taxon>Spinacia</taxon>
    </lineage>
</organism>
<reference evidence="18" key="1">
    <citation type="journal article" date="2021" name="Nat. Commun.">
        <title>Genomic analyses provide insights into spinach domestication and the genetic basis of agronomic traits.</title>
        <authorList>
            <person name="Cai X."/>
            <person name="Sun X."/>
            <person name="Xu C."/>
            <person name="Sun H."/>
            <person name="Wang X."/>
            <person name="Ge C."/>
            <person name="Zhang Z."/>
            <person name="Wang Q."/>
            <person name="Fei Z."/>
            <person name="Jiao C."/>
            <person name="Wang Q."/>
        </authorList>
    </citation>
    <scope>NUCLEOTIDE SEQUENCE [LARGE SCALE GENOMIC DNA]</scope>
    <source>
        <strain evidence="18">cv. Varoflay</strain>
    </source>
</reference>
<feature type="region of interest" description="Disordered" evidence="15">
    <location>
        <begin position="234"/>
        <end position="261"/>
    </location>
</feature>
<evidence type="ECO:0000256" key="8">
    <source>
        <dbReference type="ARBA" id="ARBA00022771"/>
    </source>
</evidence>
<feature type="compositionally biased region" description="Basic and acidic residues" evidence="15">
    <location>
        <begin position="291"/>
        <end position="301"/>
    </location>
</feature>
<dbReference type="PROSITE" id="PS50089">
    <property type="entry name" value="ZF_RING_2"/>
    <property type="match status" value="1"/>
</dbReference>
<dbReference type="SMART" id="SM00184">
    <property type="entry name" value="RING"/>
    <property type="match status" value="1"/>
</dbReference>
<comment type="catalytic activity">
    <reaction evidence="1">
        <text>S-ubiquitinyl-[E2 ubiquitin-conjugating enzyme]-L-cysteine + [acceptor protein]-L-lysine = [E2 ubiquitin-conjugating enzyme]-L-cysteine + N(6)-ubiquitinyl-[acceptor protein]-L-lysine.</text>
        <dbReference type="EC" id="2.3.2.27"/>
    </reaction>
</comment>
<dbReference type="Gene3D" id="3.30.40.10">
    <property type="entry name" value="Zinc/RING finger domain, C3HC4 (zinc finger)"/>
    <property type="match status" value="1"/>
</dbReference>
<dbReference type="GO" id="GO:0008270">
    <property type="term" value="F:zinc ion binding"/>
    <property type="evidence" value="ECO:0007669"/>
    <property type="project" value="UniProtKB-KW"/>
</dbReference>